<evidence type="ECO:0000313" key="2">
    <source>
        <dbReference type="Proteomes" id="UP000828048"/>
    </source>
</evidence>
<sequence length="181" mass="19389">MKWKLLALIVYLHSTVTVGMVQVHKKRASPPPGRGVTVVTTGAKAVAVAGQHLATKLAPTRVICQGLALKHGPIMTLWLGSMNAVVISSHEVAQDMFKNHDVVLAGRKTYEAMKGEYGTEGSLIPAQYGVVLSMALGSILLAFDWNLEDGVEPSEMDMSERMGTTLKKATPLKAVAIPRKG</sequence>
<reference evidence="1 2" key="1">
    <citation type="journal article" date="2021" name="Hortic Res">
        <title>High-quality reference genome and annotation aids understanding of berry development for evergreen blueberry (Vaccinium darrowii).</title>
        <authorList>
            <person name="Yu J."/>
            <person name="Hulse-Kemp A.M."/>
            <person name="Babiker E."/>
            <person name="Staton M."/>
        </authorList>
    </citation>
    <scope>NUCLEOTIDE SEQUENCE [LARGE SCALE GENOMIC DNA]</scope>
    <source>
        <strain evidence="2">cv. NJ 8807/NJ 8810</strain>
        <tissue evidence="1">Young leaf</tissue>
    </source>
</reference>
<protein>
    <submittedName>
        <fullName evidence="1">Uncharacterized protein</fullName>
    </submittedName>
</protein>
<comment type="caution">
    <text evidence="1">The sequence shown here is derived from an EMBL/GenBank/DDBJ whole genome shotgun (WGS) entry which is preliminary data.</text>
</comment>
<proteinExistence type="predicted"/>
<organism evidence="1 2">
    <name type="scientific">Vaccinium darrowii</name>
    <dbReference type="NCBI Taxonomy" id="229202"/>
    <lineage>
        <taxon>Eukaryota</taxon>
        <taxon>Viridiplantae</taxon>
        <taxon>Streptophyta</taxon>
        <taxon>Embryophyta</taxon>
        <taxon>Tracheophyta</taxon>
        <taxon>Spermatophyta</taxon>
        <taxon>Magnoliopsida</taxon>
        <taxon>eudicotyledons</taxon>
        <taxon>Gunneridae</taxon>
        <taxon>Pentapetalae</taxon>
        <taxon>asterids</taxon>
        <taxon>Ericales</taxon>
        <taxon>Ericaceae</taxon>
        <taxon>Vaccinioideae</taxon>
        <taxon>Vaccinieae</taxon>
        <taxon>Vaccinium</taxon>
    </lineage>
</organism>
<evidence type="ECO:0000313" key="1">
    <source>
        <dbReference type="EMBL" id="KAH7846238.1"/>
    </source>
</evidence>
<gene>
    <name evidence="1" type="ORF">Vadar_011639</name>
</gene>
<accession>A0ACB7XZN2</accession>
<name>A0ACB7XZN2_9ERIC</name>
<keyword evidence="2" id="KW-1185">Reference proteome</keyword>
<dbReference type="Proteomes" id="UP000828048">
    <property type="component" value="Chromosome 5"/>
</dbReference>
<dbReference type="EMBL" id="CM037155">
    <property type="protein sequence ID" value="KAH7846238.1"/>
    <property type="molecule type" value="Genomic_DNA"/>
</dbReference>